<dbReference type="InterPro" id="IPR032675">
    <property type="entry name" value="LRR_dom_sf"/>
</dbReference>
<organism evidence="1 2">
    <name type="scientific">Brassica cretica</name>
    <name type="common">Mustard</name>
    <dbReference type="NCBI Taxonomy" id="69181"/>
    <lineage>
        <taxon>Eukaryota</taxon>
        <taxon>Viridiplantae</taxon>
        <taxon>Streptophyta</taxon>
        <taxon>Embryophyta</taxon>
        <taxon>Tracheophyta</taxon>
        <taxon>Spermatophyta</taxon>
        <taxon>Magnoliopsida</taxon>
        <taxon>eudicotyledons</taxon>
        <taxon>Gunneridae</taxon>
        <taxon>Pentapetalae</taxon>
        <taxon>rosids</taxon>
        <taxon>malvids</taxon>
        <taxon>Brassicales</taxon>
        <taxon>Brassicaceae</taxon>
        <taxon>Brassiceae</taxon>
        <taxon>Brassica</taxon>
    </lineage>
</organism>
<dbReference type="EMBL" id="QGKX02001290">
    <property type="protein sequence ID" value="KAF3535667.1"/>
    <property type="molecule type" value="Genomic_DNA"/>
</dbReference>
<evidence type="ECO:0000313" key="2">
    <source>
        <dbReference type="Proteomes" id="UP000712600"/>
    </source>
</evidence>
<gene>
    <name evidence="1" type="ORF">F2Q69_00023717</name>
</gene>
<proteinExistence type="predicted"/>
<accession>A0A8S9Q0F8</accession>
<dbReference type="AlphaFoldDB" id="A0A8S9Q0F8"/>
<sequence>MDISGNHFDYVDVQPEFSTSRLGGHLVIFDCCFPSNKDITPLPDQLNYDHVDIQFRLIKEDNEELQKHKEKCLHGGHETEHSQEWEDSAVESNADTLSNVCEADEDNFVNDECHETERSDEFVESLRNSKRMRLILGETSIEELPSNLHLENLTMLCMEGIKNERLWEGVQPLRPLMTMLFPSLMILFLSDIPSLLELPSLQNLHKLTNLSITGCTNLEVLPTGINLPSLIPLILSG</sequence>
<protein>
    <submittedName>
        <fullName evidence="1">Uncharacterized protein</fullName>
    </submittedName>
</protein>
<comment type="caution">
    <text evidence="1">The sequence shown here is derived from an EMBL/GenBank/DDBJ whole genome shotgun (WGS) entry which is preliminary data.</text>
</comment>
<evidence type="ECO:0000313" key="1">
    <source>
        <dbReference type="EMBL" id="KAF3535667.1"/>
    </source>
</evidence>
<name>A0A8S9Q0F8_BRACR</name>
<dbReference type="SUPFAM" id="SSF52058">
    <property type="entry name" value="L domain-like"/>
    <property type="match status" value="1"/>
</dbReference>
<dbReference type="Proteomes" id="UP000712600">
    <property type="component" value="Unassembled WGS sequence"/>
</dbReference>
<dbReference type="Gene3D" id="3.80.10.10">
    <property type="entry name" value="Ribonuclease Inhibitor"/>
    <property type="match status" value="1"/>
</dbReference>
<reference evidence="1" key="1">
    <citation type="submission" date="2019-12" db="EMBL/GenBank/DDBJ databases">
        <title>Genome sequencing and annotation of Brassica cretica.</title>
        <authorList>
            <person name="Studholme D.J."/>
            <person name="Sarris P."/>
        </authorList>
    </citation>
    <scope>NUCLEOTIDE SEQUENCE</scope>
    <source>
        <strain evidence="1">PFS-109/04</strain>
        <tissue evidence="1">Leaf</tissue>
    </source>
</reference>